<feature type="chain" id="PRO_5047086597" description="T9SS type B sorting domain-containing protein" evidence="1">
    <location>
        <begin position="20"/>
        <end position="1118"/>
    </location>
</feature>
<dbReference type="EMBL" id="BMDQ01000001">
    <property type="protein sequence ID" value="GGI57115.1"/>
    <property type="molecule type" value="Genomic_DNA"/>
</dbReference>
<evidence type="ECO:0008006" key="4">
    <source>
        <dbReference type="Google" id="ProtNLM"/>
    </source>
</evidence>
<proteinExistence type="predicted"/>
<evidence type="ECO:0000313" key="3">
    <source>
        <dbReference type="Proteomes" id="UP000624701"/>
    </source>
</evidence>
<evidence type="ECO:0000256" key="1">
    <source>
        <dbReference type="SAM" id="SignalP"/>
    </source>
</evidence>
<accession>A0ABQ2BXC4</accession>
<comment type="caution">
    <text evidence="2">The sequence shown here is derived from an EMBL/GenBank/DDBJ whole genome shotgun (WGS) entry which is preliminary data.</text>
</comment>
<dbReference type="InterPro" id="IPR026341">
    <property type="entry name" value="T9SS_type_B"/>
</dbReference>
<keyword evidence="1" id="KW-0732">Signal</keyword>
<dbReference type="SUPFAM" id="SSF50998">
    <property type="entry name" value="Quinoprotein alcohol dehydrogenase-like"/>
    <property type="match status" value="1"/>
</dbReference>
<organism evidence="2 3">
    <name type="scientific">Winogradskyella haliclonae</name>
    <dbReference type="NCBI Taxonomy" id="2048558"/>
    <lineage>
        <taxon>Bacteria</taxon>
        <taxon>Pseudomonadati</taxon>
        <taxon>Bacteroidota</taxon>
        <taxon>Flavobacteriia</taxon>
        <taxon>Flavobacteriales</taxon>
        <taxon>Flavobacteriaceae</taxon>
        <taxon>Winogradskyella</taxon>
    </lineage>
</organism>
<dbReference type="RefSeq" id="WP_188373996.1">
    <property type="nucleotide sequence ID" value="NZ_BMDQ01000001.1"/>
</dbReference>
<dbReference type="Proteomes" id="UP000624701">
    <property type="component" value="Unassembled WGS sequence"/>
</dbReference>
<dbReference type="NCBIfam" id="TIGR04131">
    <property type="entry name" value="Bac_Flav_CTERM"/>
    <property type="match status" value="1"/>
</dbReference>
<feature type="signal peptide" evidence="1">
    <location>
        <begin position="1"/>
        <end position="19"/>
    </location>
</feature>
<dbReference type="Pfam" id="PF13585">
    <property type="entry name" value="CHU_C"/>
    <property type="match status" value="1"/>
</dbReference>
<protein>
    <recommendedName>
        <fullName evidence="4">T9SS type B sorting domain-containing protein</fullName>
    </recommendedName>
</protein>
<reference evidence="3" key="1">
    <citation type="journal article" date="2019" name="Int. J. Syst. Evol. Microbiol.">
        <title>The Global Catalogue of Microorganisms (GCM) 10K type strain sequencing project: providing services to taxonomists for standard genome sequencing and annotation.</title>
        <authorList>
            <consortium name="The Broad Institute Genomics Platform"/>
            <consortium name="The Broad Institute Genome Sequencing Center for Infectious Disease"/>
            <person name="Wu L."/>
            <person name="Ma J."/>
        </authorList>
    </citation>
    <scope>NUCLEOTIDE SEQUENCE [LARGE SCALE GENOMIC DNA]</scope>
    <source>
        <strain evidence="3">CCM 8681</strain>
    </source>
</reference>
<gene>
    <name evidence="2" type="ORF">GCM10011444_14240</name>
</gene>
<dbReference type="SUPFAM" id="SSF50993">
    <property type="entry name" value="Peptidase/esterase 'gauge' domain"/>
    <property type="match status" value="1"/>
</dbReference>
<dbReference type="InterPro" id="IPR011047">
    <property type="entry name" value="Quinoprotein_ADH-like_sf"/>
</dbReference>
<evidence type="ECO:0000313" key="2">
    <source>
        <dbReference type="EMBL" id="GGI57115.1"/>
    </source>
</evidence>
<name>A0ABQ2BXC4_9FLAO</name>
<keyword evidence="3" id="KW-1185">Reference proteome</keyword>
<sequence>MKKILFLIIFTILGLSVNAQNEASNWYFGDNAGIRFNQDGSITALSDGQLSTDEGCTSISDTNGQLLFYTDGITVFDTNGNIMANGSGLHGSPSSTQSAIIIPKPMDDDIYYIFTVDTNSFDQTDLGFKYSEVDITRNGGLGEVTQKNVTLLQDSSEKISAVLKDCQSQSIWVVTLANQSGTLTNPFAFDTFHAFEVTSAGVNTTAMTSPAGVTISDQRGYLKFSPDGTKLASANSQGGLYLYDFDLNNGIVTGAPISLSVNVSNNANAEYGLEFSPNSEVLYVSSSNDFFSQTPGQNNNPANHFSSLVQFDLTAVDIQASQFTLDAGNGYRSALQLGPDGKIYRSMSATYNQGLPSLSVINNPNELGDLSDYVEGQIQLTNNSRQGLPPFIASFFVETIDIINDPEITTTFLPLCEGESFTLNTDNIAGATYTWSFNGVVQPTPPIPYEFEVFQNGLYEVLIELNNGDCETFEGVAQVEYSPFPEAYTPPKIDVCDDNLNDDLYLFDLTQQDTFVLGGQDPNDYTVHYYTTEMDAINDENEIIGLYENTTNPEEIFVRVKNVINTNCFQINDQNTGTPVSFMIEVFDTPIISRLDDILLCDTEGDTTDGVVTTILSNLDGDILGANQLASDYTITYHSSQDEADNAGVELPNNYQNTPFNDEVFVRMTNNNNTACVTFGSFTLTINLTPAVNDIGLFQCDEDGTPDGRTVFNILEKEEDITGGNPDFITEYYLNMGDAIAETNPIEASNYTNISTPQIIIARVTDTNTNCFSFSEVTLEVSATSANNAYIGVCDTDGDEDGFIDFDLSMADAQVLDGLPAGLDLTYYETLDDALLEVNPLANDYRNITAFNQTIFVRVENNNDCYGINEVELEALTLPNVITEEFVLYCLNTFPEKIKINGGVINDIPNNYYYDWQPTNETTIEIEINEPGTYTVKVSNVAGCSKDRTVVVEASNTATIENIEVTDTSENNTITILLAPADGIAEYEFALNDPNGIYQDSNVFENVLPGIYTVFVRDKNGCGITEDMVSVVGFPKFFTPNGDNQNDFWQVKGISSQFQPDTVIYIFDKYGKLVSEVNPLGSGWDGNYNGNPLPSSDYWFSVTLQDGRRFSSHFALKR</sequence>